<dbReference type="PANTHER" id="PTHR45080">
    <property type="entry name" value="CONTACTIN 5"/>
    <property type="match status" value="1"/>
</dbReference>
<dbReference type="Proteomes" id="UP000015104">
    <property type="component" value="Unassembled WGS sequence"/>
</dbReference>
<dbReference type="SMART" id="SM00280">
    <property type="entry name" value="KAZAL"/>
    <property type="match status" value="1"/>
</dbReference>
<feature type="signal peptide" evidence="5">
    <location>
        <begin position="1"/>
        <end position="29"/>
    </location>
</feature>
<dbReference type="SUPFAM" id="SSF48726">
    <property type="entry name" value="Immunoglobulin"/>
    <property type="match status" value="2"/>
</dbReference>
<dbReference type="InterPro" id="IPR050958">
    <property type="entry name" value="Cell_Adh-Cytoskel_Orgn"/>
</dbReference>
<feature type="domain" description="Kazal-like" evidence="7">
    <location>
        <begin position="32"/>
        <end position="86"/>
    </location>
</feature>
<dbReference type="InterPro" id="IPR003599">
    <property type="entry name" value="Ig_sub"/>
</dbReference>
<accession>T1KHZ7</accession>
<dbReference type="InterPro" id="IPR036058">
    <property type="entry name" value="Kazal_dom_sf"/>
</dbReference>
<dbReference type="Gene3D" id="3.30.60.30">
    <property type="match status" value="1"/>
</dbReference>
<dbReference type="SUPFAM" id="SSF100895">
    <property type="entry name" value="Kazal-type serine protease inhibitors"/>
    <property type="match status" value="1"/>
</dbReference>
<protein>
    <recommendedName>
        <fullName evidence="10">Follistatin-related protein 5</fullName>
    </recommendedName>
</protein>
<dbReference type="InterPro" id="IPR011992">
    <property type="entry name" value="EF-hand-dom_pair"/>
</dbReference>
<dbReference type="PANTHER" id="PTHR45080:SF8">
    <property type="entry name" value="IG-LIKE DOMAIN-CONTAINING PROTEIN"/>
    <property type="match status" value="1"/>
</dbReference>
<dbReference type="GO" id="GO:0007156">
    <property type="term" value="P:homophilic cell adhesion via plasma membrane adhesion molecules"/>
    <property type="evidence" value="ECO:0007669"/>
    <property type="project" value="TreeGrafter"/>
</dbReference>
<dbReference type="eggNOG" id="ENOG502QPNV">
    <property type="taxonomic scope" value="Eukaryota"/>
</dbReference>
<evidence type="ECO:0000256" key="3">
    <source>
        <dbReference type="ARBA" id="ARBA00023157"/>
    </source>
</evidence>
<evidence type="ECO:0008006" key="10">
    <source>
        <dbReference type="Google" id="ProtNLM"/>
    </source>
</evidence>
<dbReference type="InterPro" id="IPR013783">
    <property type="entry name" value="Ig-like_fold"/>
</dbReference>
<evidence type="ECO:0000259" key="6">
    <source>
        <dbReference type="PROSITE" id="PS50835"/>
    </source>
</evidence>
<dbReference type="InterPro" id="IPR002350">
    <property type="entry name" value="Kazal_dom"/>
</dbReference>
<evidence type="ECO:0000259" key="7">
    <source>
        <dbReference type="PROSITE" id="PS51465"/>
    </source>
</evidence>
<dbReference type="GO" id="GO:0043025">
    <property type="term" value="C:neuronal cell body"/>
    <property type="evidence" value="ECO:0007669"/>
    <property type="project" value="TreeGrafter"/>
</dbReference>
<dbReference type="Gene3D" id="1.10.238.10">
    <property type="entry name" value="EF-hand"/>
    <property type="match status" value="1"/>
</dbReference>
<keyword evidence="2" id="KW-0106">Calcium</keyword>
<feature type="domain" description="Ig-like" evidence="6">
    <location>
        <begin position="284"/>
        <end position="371"/>
    </location>
</feature>
<dbReference type="InterPro" id="IPR007110">
    <property type="entry name" value="Ig-like_dom"/>
</dbReference>
<dbReference type="InterPro" id="IPR018247">
    <property type="entry name" value="EF_Hand_1_Ca_BS"/>
</dbReference>
<proteinExistence type="predicted"/>
<dbReference type="PROSITE" id="PS50835">
    <property type="entry name" value="IG_LIKE"/>
    <property type="match status" value="2"/>
</dbReference>
<feature type="chain" id="PRO_5004591627" description="Follistatin-related protein 5" evidence="5">
    <location>
        <begin position="30"/>
        <end position="808"/>
    </location>
</feature>
<dbReference type="CDD" id="cd00104">
    <property type="entry name" value="KAZAL_FS"/>
    <property type="match status" value="1"/>
</dbReference>
<dbReference type="GO" id="GO:0050808">
    <property type="term" value="P:synapse organization"/>
    <property type="evidence" value="ECO:0007669"/>
    <property type="project" value="TreeGrafter"/>
</dbReference>
<evidence type="ECO:0000313" key="8">
    <source>
        <dbReference type="EnsemblMetazoa" id="tetur11g06220.1"/>
    </source>
</evidence>
<evidence type="ECO:0000256" key="2">
    <source>
        <dbReference type="ARBA" id="ARBA00022837"/>
    </source>
</evidence>
<dbReference type="HOGENOM" id="CLU_007849_0_0_1"/>
<keyword evidence="3" id="KW-1015">Disulfide bond</keyword>
<dbReference type="SMART" id="SM00408">
    <property type="entry name" value="IGc2"/>
    <property type="match status" value="2"/>
</dbReference>
<dbReference type="GO" id="GO:0030424">
    <property type="term" value="C:axon"/>
    <property type="evidence" value="ECO:0007669"/>
    <property type="project" value="TreeGrafter"/>
</dbReference>
<dbReference type="PROSITE" id="PS51465">
    <property type="entry name" value="KAZAL_2"/>
    <property type="match status" value="1"/>
</dbReference>
<dbReference type="Gene3D" id="2.60.40.10">
    <property type="entry name" value="Immunoglobulins"/>
    <property type="match status" value="2"/>
</dbReference>
<dbReference type="STRING" id="32264.T1KHZ7"/>
<sequence length="808" mass="91127">MNLTIANNEMQFQLIHFLIFLLTLNLTSSKHRSHKLNCPITKKCPVHKHKICGSDGKLYDSHCHLRKISCEKGIQLRPVHPDQCDPNEDNNNIESSPIDDCEPKQYDLMKQQLFQKAGNDVSLLFTQLDENNDGSININELWRKSALYRPGVNSPCILTDLLQHEDKNQDDFLDFNEFQTAFNNLFTITMVTLDQSLAVNTIQAHQGDNVEIRCDIVGNPQQPVIKWHRHNVDLNTLQLPNVKVFSDGSLYLTNVQVPLSGNYTCSAENNPIIKQIHILHVIVPPIVEVTPHFQWSAVGGKASIDCQYESLDEELEISWYKNNEMLESNERTSLTQNRTRITISQLTRSDTGAYSCRVTNRGDAALGQDISSLLVQDDPVGPPSNLKYKQKLWVFHSNGVSVFTEGCSGLLHEMDGRDTIPLNGLPLCGSQALRGEPCSWSENAVISNSKVYIGQPDNNRVIVFHTQQLNVVHVIGTDPRPSYLWLVRSEVEDSIWLLNSGEPMEMTGKMSNEESGFGWDSGSRDQQKHNKKTIQIIRITQSGRNHNVIHLQPIDGHFDLVYNLFIPQPSTIQIHNSHDTARFAYVTHWDERTLIKIDMEQFRYVKTINLADCQPINAVFTDYGLAILQCQTPVTHQLNGQLILDQLTDSIISYNAHIKAHRSFLSPNHQFLVNIFHNSSSTSPVSTTIIVQKVTANGLEFLYDVRTTLSIVNCDFVWKNGNYDALLASGTINREDLLYLSLIDGRVELISGIGRPTKGSHRSMAVSKISATAAITSSESVFVVDLNSNMVQCETQEHRQEPSVLLWT</sequence>
<dbReference type="GO" id="GO:0008046">
    <property type="term" value="F:axon guidance receptor activity"/>
    <property type="evidence" value="ECO:0007669"/>
    <property type="project" value="TreeGrafter"/>
</dbReference>
<dbReference type="PROSITE" id="PS00018">
    <property type="entry name" value="EF_HAND_1"/>
    <property type="match status" value="2"/>
</dbReference>
<reference evidence="9" key="1">
    <citation type="submission" date="2011-08" db="EMBL/GenBank/DDBJ databases">
        <authorList>
            <person name="Rombauts S."/>
        </authorList>
    </citation>
    <scope>NUCLEOTIDE SEQUENCE</scope>
    <source>
        <strain evidence="9">London</strain>
    </source>
</reference>
<organism evidence="8 9">
    <name type="scientific">Tetranychus urticae</name>
    <name type="common">Two-spotted spider mite</name>
    <dbReference type="NCBI Taxonomy" id="32264"/>
    <lineage>
        <taxon>Eukaryota</taxon>
        <taxon>Metazoa</taxon>
        <taxon>Ecdysozoa</taxon>
        <taxon>Arthropoda</taxon>
        <taxon>Chelicerata</taxon>
        <taxon>Arachnida</taxon>
        <taxon>Acari</taxon>
        <taxon>Acariformes</taxon>
        <taxon>Trombidiformes</taxon>
        <taxon>Prostigmata</taxon>
        <taxon>Eleutherengona</taxon>
        <taxon>Raphignathae</taxon>
        <taxon>Tetranychoidea</taxon>
        <taxon>Tetranychidae</taxon>
        <taxon>Tetranychus</taxon>
    </lineage>
</organism>
<dbReference type="GO" id="GO:0005886">
    <property type="term" value="C:plasma membrane"/>
    <property type="evidence" value="ECO:0007669"/>
    <property type="project" value="TreeGrafter"/>
</dbReference>
<dbReference type="SUPFAM" id="SSF47473">
    <property type="entry name" value="EF-hand"/>
    <property type="match status" value="1"/>
</dbReference>
<dbReference type="SMART" id="SM00409">
    <property type="entry name" value="IG"/>
    <property type="match status" value="2"/>
</dbReference>
<keyword evidence="4" id="KW-0393">Immunoglobulin domain</keyword>
<evidence type="ECO:0000313" key="9">
    <source>
        <dbReference type="Proteomes" id="UP000015104"/>
    </source>
</evidence>
<dbReference type="EMBL" id="CAEY01000080">
    <property type="status" value="NOT_ANNOTATED_CDS"/>
    <property type="molecule type" value="Genomic_DNA"/>
</dbReference>
<reference evidence="8" key="2">
    <citation type="submission" date="2015-06" db="UniProtKB">
        <authorList>
            <consortium name="EnsemblMetazoa"/>
        </authorList>
    </citation>
    <scope>IDENTIFICATION</scope>
</reference>
<keyword evidence="9" id="KW-1185">Reference proteome</keyword>
<evidence type="ECO:0000256" key="1">
    <source>
        <dbReference type="ARBA" id="ARBA00022729"/>
    </source>
</evidence>
<dbReference type="EnsemblMetazoa" id="tetur11g06220.1">
    <property type="protein sequence ID" value="tetur11g06220.1"/>
    <property type="gene ID" value="tetur11g06220"/>
</dbReference>
<dbReference type="CDD" id="cd00096">
    <property type="entry name" value="Ig"/>
    <property type="match status" value="1"/>
</dbReference>
<evidence type="ECO:0000256" key="4">
    <source>
        <dbReference type="ARBA" id="ARBA00023319"/>
    </source>
</evidence>
<dbReference type="InterPro" id="IPR036179">
    <property type="entry name" value="Ig-like_dom_sf"/>
</dbReference>
<feature type="domain" description="Ig-like" evidence="6">
    <location>
        <begin position="189"/>
        <end position="270"/>
    </location>
</feature>
<evidence type="ECO:0000256" key="5">
    <source>
        <dbReference type="SAM" id="SignalP"/>
    </source>
</evidence>
<name>T1KHZ7_TETUR</name>
<dbReference type="Pfam" id="PF13927">
    <property type="entry name" value="Ig_3"/>
    <property type="match status" value="2"/>
</dbReference>
<keyword evidence="1 5" id="KW-0732">Signal</keyword>
<dbReference type="AlphaFoldDB" id="T1KHZ7"/>
<dbReference type="InterPro" id="IPR003598">
    <property type="entry name" value="Ig_sub2"/>
</dbReference>
<dbReference type="Pfam" id="PF07648">
    <property type="entry name" value="Kazal_2"/>
    <property type="match status" value="1"/>
</dbReference>